<organism evidence="1 2">
    <name type="scientific">Ixodes persulcatus</name>
    <name type="common">Taiga tick</name>
    <dbReference type="NCBI Taxonomy" id="34615"/>
    <lineage>
        <taxon>Eukaryota</taxon>
        <taxon>Metazoa</taxon>
        <taxon>Ecdysozoa</taxon>
        <taxon>Arthropoda</taxon>
        <taxon>Chelicerata</taxon>
        <taxon>Arachnida</taxon>
        <taxon>Acari</taxon>
        <taxon>Parasitiformes</taxon>
        <taxon>Ixodida</taxon>
        <taxon>Ixodoidea</taxon>
        <taxon>Ixodidae</taxon>
        <taxon>Ixodinae</taxon>
        <taxon>Ixodes</taxon>
    </lineage>
</organism>
<evidence type="ECO:0000313" key="1">
    <source>
        <dbReference type="EMBL" id="KAG0415215.1"/>
    </source>
</evidence>
<keyword evidence="2" id="KW-1185">Reference proteome</keyword>
<comment type="caution">
    <text evidence="1">The sequence shown here is derived from an EMBL/GenBank/DDBJ whole genome shotgun (WGS) entry which is preliminary data.</text>
</comment>
<dbReference type="EMBL" id="JABSTQ010011097">
    <property type="protein sequence ID" value="KAG0415215.1"/>
    <property type="molecule type" value="Genomic_DNA"/>
</dbReference>
<accession>A0AC60P712</accession>
<protein>
    <submittedName>
        <fullName evidence="1">Uncharacterized protein</fullName>
    </submittedName>
</protein>
<reference evidence="1 2" key="1">
    <citation type="journal article" date="2020" name="Cell">
        <title>Large-Scale Comparative Analyses of Tick Genomes Elucidate Their Genetic Diversity and Vector Capacities.</title>
        <authorList>
            <consortium name="Tick Genome and Microbiome Consortium (TIGMIC)"/>
            <person name="Jia N."/>
            <person name="Wang J."/>
            <person name="Shi W."/>
            <person name="Du L."/>
            <person name="Sun Y."/>
            <person name="Zhan W."/>
            <person name="Jiang J.F."/>
            <person name="Wang Q."/>
            <person name="Zhang B."/>
            <person name="Ji P."/>
            <person name="Bell-Sakyi L."/>
            <person name="Cui X.M."/>
            <person name="Yuan T.T."/>
            <person name="Jiang B.G."/>
            <person name="Yang W.F."/>
            <person name="Lam T.T."/>
            <person name="Chang Q.C."/>
            <person name="Ding S.J."/>
            <person name="Wang X.J."/>
            <person name="Zhu J.G."/>
            <person name="Ruan X.D."/>
            <person name="Zhao L."/>
            <person name="Wei J.T."/>
            <person name="Ye R.Z."/>
            <person name="Que T.C."/>
            <person name="Du C.H."/>
            <person name="Zhou Y.H."/>
            <person name="Cheng J.X."/>
            <person name="Dai P.F."/>
            <person name="Guo W.B."/>
            <person name="Han X.H."/>
            <person name="Huang E.J."/>
            <person name="Li L.F."/>
            <person name="Wei W."/>
            <person name="Gao Y.C."/>
            <person name="Liu J.Z."/>
            <person name="Shao H.Z."/>
            <person name="Wang X."/>
            <person name="Wang C.C."/>
            <person name="Yang T.C."/>
            <person name="Huo Q.B."/>
            <person name="Li W."/>
            <person name="Chen H.Y."/>
            <person name="Chen S.E."/>
            <person name="Zhou L.G."/>
            <person name="Ni X.B."/>
            <person name="Tian J.H."/>
            <person name="Sheng Y."/>
            <person name="Liu T."/>
            <person name="Pan Y.S."/>
            <person name="Xia L.Y."/>
            <person name="Li J."/>
            <person name="Zhao F."/>
            <person name="Cao W.C."/>
        </authorList>
    </citation>
    <scope>NUCLEOTIDE SEQUENCE [LARGE SCALE GENOMIC DNA]</scope>
    <source>
        <strain evidence="1">Iper-2018</strain>
    </source>
</reference>
<name>A0AC60P712_IXOPE</name>
<proteinExistence type="predicted"/>
<dbReference type="Proteomes" id="UP000805193">
    <property type="component" value="Unassembled WGS sequence"/>
</dbReference>
<evidence type="ECO:0000313" key="2">
    <source>
        <dbReference type="Proteomes" id="UP000805193"/>
    </source>
</evidence>
<gene>
    <name evidence="1" type="ORF">HPB47_007614</name>
</gene>
<sequence>MSQPSTQRLGLPALLSALMLAVILLPTIVHGRRTSHCYTCRSRGQLGDCRDPFPYNETTADGVRGVDATPCASKWCGKLIEGRDDDFDLATERMCLQRPPDDQEERCAETLYQNRRVYMCFCRGDLCNAAHAMASLGTPHNSPDGSSLHRLPRCQTSPSFTPAGMIQNASVRF</sequence>